<evidence type="ECO:0000313" key="2">
    <source>
        <dbReference type="Proteomes" id="UP001148662"/>
    </source>
</evidence>
<dbReference type="EMBL" id="JANHOG010000047">
    <property type="protein sequence ID" value="KAJ3559075.1"/>
    <property type="molecule type" value="Genomic_DNA"/>
</dbReference>
<sequence>MTVAADSDSVQCTNGNVEGKASNGLAKTLSEEYYLSRLSVMAKNRTHDEIRSCLHLEQRPGLISMLAGKPHTSTFPFTSLNFTFRDPADPASELPVSLSQEELELGLQYSPTVGIPALVEWCYGLQEIAHGRRKGEGWKLSIGNGSQDLIYKAVTALVNPGDSKHELSERVSGTTPMFQTLQCDIVEVETDAHGIRSDSLRHILENWPASKPKPKVLYTVPYGSNPTGATATLDRRLEVLALAREHEFFILEDDPYHFLYYGPMPRPPSYFALERDQPQTGWVIRFDSLSKVLSSGIRVGFVSGPEVIVQAMNDHSTVANLQPNSLAQVLALSLLSRWGYQGFLEHTAHVAEFYKKKRDAFQAAMLRHLSGIAEWSMPEAGMFMWFKLLIDTDDGAEGDSNSVIRTTALERGVLALPGHRVLSERAEVRIRARVVQPTRGEGRGRGVAEAERGHIGQPTRCIGEFSYVMRGFGQLWF</sequence>
<accession>A0ACC1TDZ3</accession>
<gene>
    <name evidence="1" type="ORF">NM688_g564</name>
</gene>
<dbReference type="Proteomes" id="UP001148662">
    <property type="component" value="Unassembled WGS sequence"/>
</dbReference>
<keyword evidence="2" id="KW-1185">Reference proteome</keyword>
<organism evidence="1 2">
    <name type="scientific">Phlebia brevispora</name>
    <dbReference type="NCBI Taxonomy" id="194682"/>
    <lineage>
        <taxon>Eukaryota</taxon>
        <taxon>Fungi</taxon>
        <taxon>Dikarya</taxon>
        <taxon>Basidiomycota</taxon>
        <taxon>Agaricomycotina</taxon>
        <taxon>Agaricomycetes</taxon>
        <taxon>Polyporales</taxon>
        <taxon>Meruliaceae</taxon>
        <taxon>Phlebia</taxon>
    </lineage>
</organism>
<protein>
    <submittedName>
        <fullName evidence="1">Uncharacterized protein</fullName>
    </submittedName>
</protein>
<comment type="caution">
    <text evidence="1">The sequence shown here is derived from an EMBL/GenBank/DDBJ whole genome shotgun (WGS) entry which is preliminary data.</text>
</comment>
<name>A0ACC1TDZ3_9APHY</name>
<reference evidence="1" key="1">
    <citation type="submission" date="2022-07" db="EMBL/GenBank/DDBJ databases">
        <title>Genome Sequence of Phlebia brevispora.</title>
        <authorList>
            <person name="Buettner E."/>
        </authorList>
    </citation>
    <scope>NUCLEOTIDE SEQUENCE</scope>
    <source>
        <strain evidence="1">MPL23</strain>
    </source>
</reference>
<evidence type="ECO:0000313" key="1">
    <source>
        <dbReference type="EMBL" id="KAJ3559075.1"/>
    </source>
</evidence>
<proteinExistence type="predicted"/>